<reference evidence="5 6" key="2">
    <citation type="journal article" date="2007" name="PLoS Biol.">
        <title>Principles of genome evolution in the Drosophila melanogaster species group.</title>
        <authorList>
            <person name="Ranz J.M."/>
            <person name="Maurin D."/>
            <person name="Chan Y.S."/>
            <person name="von Grotthuss M."/>
            <person name="Hillier L.W."/>
            <person name="Roote J."/>
            <person name="Ashburner M."/>
            <person name="Bergman C.M."/>
        </authorList>
    </citation>
    <scope>NUCLEOTIDE SEQUENCE [LARGE SCALE GENOMIC DNA]</scope>
    <source>
        <strain evidence="6">Tai18E2 / Tucson 14021-0261.01</strain>
    </source>
</reference>
<dbReference type="SUPFAM" id="SSF57850">
    <property type="entry name" value="RING/U-box"/>
    <property type="match status" value="1"/>
</dbReference>
<dbReference type="SMART" id="SM00696">
    <property type="entry name" value="DM9"/>
    <property type="match status" value="2"/>
</dbReference>
<dbReference type="OMA" id="AHYVPRK"/>
<dbReference type="Gene3D" id="3.30.40.10">
    <property type="entry name" value="Zinc/RING finger domain, C3HC4 (zinc finger)"/>
    <property type="match status" value="1"/>
</dbReference>
<dbReference type="SMART" id="SM00184">
    <property type="entry name" value="RING"/>
    <property type="match status" value="1"/>
</dbReference>
<organism evidence="5 6">
    <name type="scientific">Drosophila yakuba</name>
    <name type="common">Fruit fly</name>
    <dbReference type="NCBI Taxonomy" id="7245"/>
    <lineage>
        <taxon>Eukaryota</taxon>
        <taxon>Metazoa</taxon>
        <taxon>Ecdysozoa</taxon>
        <taxon>Arthropoda</taxon>
        <taxon>Hexapoda</taxon>
        <taxon>Insecta</taxon>
        <taxon>Pterygota</taxon>
        <taxon>Neoptera</taxon>
        <taxon>Endopterygota</taxon>
        <taxon>Diptera</taxon>
        <taxon>Brachycera</taxon>
        <taxon>Muscomorpha</taxon>
        <taxon>Ephydroidea</taxon>
        <taxon>Drosophilidae</taxon>
        <taxon>Drosophila</taxon>
        <taxon>Sophophora</taxon>
    </lineage>
</organism>
<dbReference type="InterPro" id="IPR006616">
    <property type="entry name" value="DM9_repeat"/>
</dbReference>
<keyword evidence="1 3" id="KW-0863">Zinc-finger</keyword>
<dbReference type="eggNOG" id="KOG0800">
    <property type="taxonomic scope" value="Eukaryota"/>
</dbReference>
<dbReference type="AlphaFoldDB" id="B4P5X2"/>
<keyword evidence="1 3" id="KW-0479">Metal-binding</keyword>
<dbReference type="PhylomeDB" id="B4P5X2"/>
<evidence type="ECO:0000313" key="5">
    <source>
        <dbReference type="EMBL" id="EDW91888.1"/>
    </source>
</evidence>
<reference evidence="5 6" key="1">
    <citation type="journal article" date="2007" name="Nature">
        <title>Evolution of genes and genomes on the Drosophila phylogeny.</title>
        <authorList>
            <consortium name="Drosophila 12 Genomes Consortium"/>
            <person name="Clark A.G."/>
            <person name="Eisen M.B."/>
            <person name="Smith D.R."/>
            <person name="Bergman C.M."/>
            <person name="Oliver B."/>
            <person name="Markow T.A."/>
            <person name="Kaufman T.C."/>
            <person name="Kellis M."/>
            <person name="Gelbart W."/>
            <person name="Iyer V.N."/>
            <person name="Pollard D.A."/>
            <person name="Sackton T.B."/>
            <person name="Larracuente A.M."/>
            <person name="Singh N.D."/>
            <person name="Abad J.P."/>
            <person name="Abt D.N."/>
            <person name="Adryan B."/>
            <person name="Aguade M."/>
            <person name="Akashi H."/>
            <person name="Anderson W.W."/>
            <person name="Aquadro C.F."/>
            <person name="Ardell D.H."/>
            <person name="Arguello R."/>
            <person name="Artieri C.G."/>
            <person name="Barbash D.A."/>
            <person name="Barker D."/>
            <person name="Barsanti P."/>
            <person name="Batterham P."/>
            <person name="Batzoglou S."/>
            <person name="Begun D."/>
            <person name="Bhutkar A."/>
            <person name="Blanco E."/>
            <person name="Bosak S.A."/>
            <person name="Bradley R.K."/>
            <person name="Brand A.D."/>
            <person name="Brent M.R."/>
            <person name="Brooks A.N."/>
            <person name="Brown R.H."/>
            <person name="Butlin R.K."/>
            <person name="Caggese C."/>
            <person name="Calvi B.R."/>
            <person name="Bernardo de Carvalho A."/>
            <person name="Caspi A."/>
            <person name="Castrezana S."/>
            <person name="Celniker S.E."/>
            <person name="Chang J.L."/>
            <person name="Chapple C."/>
            <person name="Chatterji S."/>
            <person name="Chinwalla A."/>
            <person name="Civetta A."/>
            <person name="Clifton S.W."/>
            <person name="Comeron J.M."/>
            <person name="Costello J.C."/>
            <person name="Coyne J.A."/>
            <person name="Daub J."/>
            <person name="David R.G."/>
            <person name="Delcher A.L."/>
            <person name="Delehaunty K."/>
            <person name="Do C.B."/>
            <person name="Ebling H."/>
            <person name="Edwards K."/>
            <person name="Eickbush T."/>
            <person name="Evans J.D."/>
            <person name="Filipski A."/>
            <person name="Findeiss S."/>
            <person name="Freyhult E."/>
            <person name="Fulton L."/>
            <person name="Fulton R."/>
            <person name="Garcia A.C."/>
            <person name="Gardiner A."/>
            <person name="Garfield D.A."/>
            <person name="Garvin B.E."/>
            <person name="Gibson G."/>
            <person name="Gilbert D."/>
            <person name="Gnerre S."/>
            <person name="Godfrey J."/>
            <person name="Good R."/>
            <person name="Gotea V."/>
            <person name="Gravely B."/>
            <person name="Greenberg A.J."/>
            <person name="Griffiths-Jones S."/>
            <person name="Gross S."/>
            <person name="Guigo R."/>
            <person name="Gustafson E.A."/>
            <person name="Haerty W."/>
            <person name="Hahn M.W."/>
            <person name="Halligan D.L."/>
            <person name="Halpern A.L."/>
            <person name="Halter G.M."/>
            <person name="Han M.V."/>
            <person name="Heger A."/>
            <person name="Hillier L."/>
            <person name="Hinrichs A.S."/>
            <person name="Holmes I."/>
            <person name="Hoskins R.A."/>
            <person name="Hubisz M.J."/>
            <person name="Hultmark D."/>
            <person name="Huntley M.A."/>
            <person name="Jaffe D.B."/>
            <person name="Jagadeeshan S."/>
            <person name="Jeck W.R."/>
            <person name="Johnson J."/>
            <person name="Jones C.D."/>
            <person name="Jordan W.C."/>
            <person name="Karpen G.H."/>
            <person name="Kataoka E."/>
            <person name="Keightley P.D."/>
            <person name="Kheradpour P."/>
            <person name="Kirkness E.F."/>
            <person name="Koerich L.B."/>
            <person name="Kristiansen K."/>
            <person name="Kudrna D."/>
            <person name="Kulathinal R.J."/>
            <person name="Kumar S."/>
            <person name="Kwok R."/>
            <person name="Lander E."/>
            <person name="Langley C.H."/>
            <person name="Lapoint R."/>
            <person name="Lazzaro B.P."/>
            <person name="Lee S.J."/>
            <person name="Levesque L."/>
            <person name="Li R."/>
            <person name="Lin C.F."/>
            <person name="Lin M.F."/>
            <person name="Lindblad-Toh K."/>
            <person name="Llopart A."/>
            <person name="Long M."/>
            <person name="Low L."/>
            <person name="Lozovsky E."/>
            <person name="Lu J."/>
            <person name="Luo M."/>
            <person name="Machado C.A."/>
            <person name="Makalowski W."/>
            <person name="Marzo M."/>
            <person name="Matsuda M."/>
            <person name="Matzkin L."/>
            <person name="McAllister B."/>
            <person name="McBride C.S."/>
            <person name="McKernan B."/>
            <person name="McKernan K."/>
            <person name="Mendez-Lago M."/>
            <person name="Minx P."/>
            <person name="Mollenhauer M.U."/>
            <person name="Montooth K."/>
            <person name="Mount S.M."/>
            <person name="Mu X."/>
            <person name="Myers E."/>
            <person name="Negre B."/>
            <person name="Newfeld S."/>
            <person name="Nielsen R."/>
            <person name="Noor M.A."/>
            <person name="O'Grady P."/>
            <person name="Pachter L."/>
            <person name="Papaceit M."/>
            <person name="Parisi M.J."/>
            <person name="Parisi M."/>
            <person name="Parts L."/>
            <person name="Pedersen J.S."/>
            <person name="Pesole G."/>
            <person name="Phillippy A.M."/>
            <person name="Ponting C.P."/>
            <person name="Pop M."/>
            <person name="Porcelli D."/>
            <person name="Powell J.R."/>
            <person name="Prohaska S."/>
            <person name="Pruitt K."/>
            <person name="Puig M."/>
            <person name="Quesneville H."/>
            <person name="Ram K.R."/>
            <person name="Rand D."/>
            <person name="Rasmussen M.D."/>
            <person name="Reed L.K."/>
            <person name="Reenan R."/>
            <person name="Reily A."/>
            <person name="Remington K.A."/>
            <person name="Rieger T.T."/>
            <person name="Ritchie M.G."/>
            <person name="Robin C."/>
            <person name="Rogers Y.H."/>
            <person name="Rohde C."/>
            <person name="Rozas J."/>
            <person name="Rubenfield M.J."/>
            <person name="Ruiz A."/>
            <person name="Russo S."/>
            <person name="Salzberg S.L."/>
            <person name="Sanchez-Gracia A."/>
            <person name="Saranga D.J."/>
            <person name="Sato H."/>
            <person name="Schaeffer S.W."/>
            <person name="Schatz M.C."/>
            <person name="Schlenke T."/>
            <person name="Schwartz R."/>
            <person name="Segarra C."/>
            <person name="Singh R.S."/>
            <person name="Sirot L."/>
            <person name="Sirota M."/>
            <person name="Sisneros N.B."/>
            <person name="Smith C.D."/>
            <person name="Smith T.F."/>
            <person name="Spieth J."/>
            <person name="Stage D.E."/>
            <person name="Stark A."/>
            <person name="Stephan W."/>
            <person name="Strausberg R.L."/>
            <person name="Strempel S."/>
            <person name="Sturgill D."/>
            <person name="Sutton G."/>
            <person name="Sutton G.G."/>
            <person name="Tao W."/>
            <person name="Teichmann S."/>
            <person name="Tobari Y.N."/>
            <person name="Tomimura Y."/>
            <person name="Tsolas J.M."/>
            <person name="Valente V.L."/>
            <person name="Venter E."/>
            <person name="Venter J.C."/>
            <person name="Vicario S."/>
            <person name="Vieira F.G."/>
            <person name="Vilella A.J."/>
            <person name="Villasante A."/>
            <person name="Walenz B."/>
            <person name="Wang J."/>
            <person name="Wasserman M."/>
            <person name="Watts T."/>
            <person name="Wilson D."/>
            <person name="Wilson R.K."/>
            <person name="Wing R.A."/>
            <person name="Wolfner M.F."/>
            <person name="Wong A."/>
            <person name="Wong G.K."/>
            <person name="Wu C.I."/>
            <person name="Wu G."/>
            <person name="Yamamoto D."/>
            <person name="Yang H.P."/>
            <person name="Yang S.P."/>
            <person name="Yorke J.A."/>
            <person name="Yoshida K."/>
            <person name="Zdobnov E."/>
            <person name="Zhang P."/>
            <person name="Zhang Y."/>
            <person name="Zimin A.V."/>
            <person name="Baldwin J."/>
            <person name="Abdouelleil A."/>
            <person name="Abdulkadir J."/>
            <person name="Abebe A."/>
            <person name="Abera B."/>
            <person name="Abreu J."/>
            <person name="Acer S.C."/>
            <person name="Aftuck L."/>
            <person name="Alexander A."/>
            <person name="An P."/>
            <person name="Anderson E."/>
            <person name="Anderson S."/>
            <person name="Arachi H."/>
            <person name="Azer M."/>
            <person name="Bachantsang P."/>
            <person name="Barry A."/>
            <person name="Bayul T."/>
            <person name="Berlin A."/>
            <person name="Bessette D."/>
            <person name="Bloom T."/>
            <person name="Blye J."/>
            <person name="Boguslavskiy L."/>
            <person name="Bonnet C."/>
            <person name="Boukhgalter B."/>
            <person name="Bourzgui I."/>
            <person name="Brown A."/>
            <person name="Cahill P."/>
            <person name="Channer S."/>
            <person name="Cheshatsang Y."/>
            <person name="Chuda L."/>
            <person name="Citroen M."/>
            <person name="Collymore A."/>
            <person name="Cooke P."/>
            <person name="Costello M."/>
            <person name="D'Aco K."/>
            <person name="Daza R."/>
            <person name="De Haan G."/>
            <person name="DeGray S."/>
            <person name="DeMaso C."/>
            <person name="Dhargay N."/>
            <person name="Dooley K."/>
            <person name="Dooley E."/>
            <person name="Doricent M."/>
            <person name="Dorje P."/>
            <person name="Dorjee K."/>
            <person name="Dupes A."/>
            <person name="Elong R."/>
            <person name="Falk J."/>
            <person name="Farina A."/>
            <person name="Faro S."/>
            <person name="Ferguson D."/>
            <person name="Fisher S."/>
            <person name="Foley C.D."/>
            <person name="Franke A."/>
            <person name="Friedrich D."/>
            <person name="Gadbois L."/>
            <person name="Gearin G."/>
            <person name="Gearin C.R."/>
            <person name="Giannoukos G."/>
            <person name="Goode T."/>
            <person name="Graham J."/>
            <person name="Grandbois E."/>
            <person name="Grewal S."/>
            <person name="Gyaltsen K."/>
            <person name="Hafez N."/>
            <person name="Hagos B."/>
            <person name="Hall J."/>
            <person name="Henson C."/>
            <person name="Hollinger A."/>
            <person name="Honan T."/>
            <person name="Huard M.D."/>
            <person name="Hughes L."/>
            <person name="Hurhula B."/>
            <person name="Husby M.E."/>
            <person name="Kamat A."/>
            <person name="Kanga B."/>
            <person name="Kashin S."/>
            <person name="Khazanovich D."/>
            <person name="Kisner P."/>
            <person name="Lance K."/>
            <person name="Lara M."/>
            <person name="Lee W."/>
            <person name="Lennon N."/>
            <person name="Letendre F."/>
            <person name="LeVine R."/>
            <person name="Lipovsky A."/>
            <person name="Liu X."/>
            <person name="Liu J."/>
            <person name="Liu S."/>
            <person name="Lokyitsang T."/>
            <person name="Lokyitsang Y."/>
            <person name="Lubonja R."/>
            <person name="Lui A."/>
            <person name="MacDonald P."/>
            <person name="Magnisalis V."/>
            <person name="Maru K."/>
            <person name="Matthews C."/>
            <person name="McCusker W."/>
            <person name="McDonough S."/>
            <person name="Mehta T."/>
            <person name="Meldrim J."/>
            <person name="Meneus L."/>
            <person name="Mihai O."/>
            <person name="Mihalev A."/>
            <person name="Mihova T."/>
            <person name="Mittelman R."/>
            <person name="Mlenga V."/>
            <person name="Montmayeur A."/>
            <person name="Mulrain L."/>
            <person name="Navidi A."/>
            <person name="Naylor J."/>
            <person name="Negash T."/>
            <person name="Nguyen T."/>
            <person name="Nguyen N."/>
            <person name="Nicol R."/>
            <person name="Norbu C."/>
            <person name="Norbu N."/>
            <person name="Novod N."/>
            <person name="O'Neill B."/>
            <person name="Osman S."/>
            <person name="Markiewicz E."/>
            <person name="Oyono O.L."/>
            <person name="Patti C."/>
            <person name="Phunkhang P."/>
            <person name="Pierre F."/>
            <person name="Priest M."/>
            <person name="Raghuraman S."/>
            <person name="Rege F."/>
            <person name="Reyes R."/>
            <person name="Rise C."/>
            <person name="Rogov P."/>
            <person name="Ross K."/>
            <person name="Ryan E."/>
            <person name="Settipalli S."/>
            <person name="Shea T."/>
            <person name="Sherpa N."/>
            <person name="Shi L."/>
            <person name="Shih D."/>
            <person name="Sparrow T."/>
            <person name="Spaulding J."/>
            <person name="Stalker J."/>
            <person name="Stange-Thomann N."/>
            <person name="Stavropoulos S."/>
            <person name="Stone C."/>
            <person name="Strader C."/>
            <person name="Tesfaye S."/>
            <person name="Thomson T."/>
            <person name="Thoulutsang Y."/>
            <person name="Thoulutsang D."/>
            <person name="Topham K."/>
            <person name="Topping I."/>
            <person name="Tsamla T."/>
            <person name="Vassiliev H."/>
            <person name="Vo A."/>
            <person name="Wangchuk T."/>
            <person name="Wangdi T."/>
            <person name="Weiand M."/>
            <person name="Wilkinson J."/>
            <person name="Wilson A."/>
            <person name="Yadav S."/>
            <person name="Young G."/>
            <person name="Yu Q."/>
            <person name="Zembek L."/>
            <person name="Zhong D."/>
            <person name="Zimmer A."/>
            <person name="Zwirko Z."/>
            <person name="Jaffe D.B."/>
            <person name="Alvarez P."/>
            <person name="Brockman W."/>
            <person name="Butler J."/>
            <person name="Chin C."/>
            <person name="Gnerre S."/>
            <person name="Grabherr M."/>
            <person name="Kleber M."/>
            <person name="Mauceli E."/>
            <person name="MacCallum I."/>
        </authorList>
    </citation>
    <scope>NUCLEOTIDE SEQUENCE [LARGE SCALE GENOMIC DNA]</scope>
    <source>
        <strain evidence="6">Tai18E2 / Tucson 14021-0261.01</strain>
    </source>
</reference>
<name>B4P5X2_DROYA</name>
<dbReference type="PANTHER" id="PTHR31649">
    <property type="entry name" value="AGAP009604-PA"/>
    <property type="match status" value="1"/>
</dbReference>
<dbReference type="EMBL" id="CM000158">
    <property type="protein sequence ID" value="EDW91888.1"/>
    <property type="molecule type" value="Genomic_DNA"/>
</dbReference>
<dbReference type="HOGENOM" id="CLU_1035392_0_0_1"/>
<dbReference type="InterPro" id="IPR001841">
    <property type="entry name" value="Znf_RING"/>
</dbReference>
<accession>B4P5X2</accession>
<evidence type="ECO:0000256" key="1">
    <source>
        <dbReference type="ARBA" id="ARBA00022771"/>
    </source>
</evidence>
<feature type="domain" description="RING-type" evidence="4">
    <location>
        <begin position="28"/>
        <end position="70"/>
    </location>
</feature>
<dbReference type="OrthoDB" id="1925699at2759"/>
<dbReference type="PROSITE" id="PS50089">
    <property type="entry name" value="ZF_RING_2"/>
    <property type="match status" value="1"/>
</dbReference>
<dbReference type="KEGG" id="dya:Dyak_GE11812"/>
<dbReference type="Proteomes" id="UP000002282">
    <property type="component" value="Chromosome 2R"/>
</dbReference>
<dbReference type="InterPro" id="IPR013083">
    <property type="entry name" value="Znf_RING/FYVE/PHD"/>
</dbReference>
<dbReference type="SMR" id="B4P5X2"/>
<gene>
    <name evidence="5" type="primary">Dyak\GE11812</name>
    <name evidence="5" type="synonym">dyak_GLEANR_12112</name>
    <name evidence="5" type="synonym">GE11812</name>
    <name evidence="5" type="ORF">Dyak_GE11812</name>
</gene>
<evidence type="ECO:0000256" key="3">
    <source>
        <dbReference type="PROSITE-ProRule" id="PRU00175"/>
    </source>
</evidence>
<dbReference type="GO" id="GO:0008270">
    <property type="term" value="F:zinc ion binding"/>
    <property type="evidence" value="ECO:0007669"/>
    <property type="project" value="UniProtKB-KW"/>
</dbReference>
<protein>
    <recommendedName>
        <fullName evidence="4">RING-type domain-containing protein</fullName>
    </recommendedName>
</protein>
<dbReference type="Pfam" id="PF11901">
    <property type="entry name" value="DM9"/>
    <property type="match status" value="1"/>
</dbReference>
<keyword evidence="6" id="KW-1185">Reference proteome</keyword>
<keyword evidence="2" id="KW-0862">Zinc</keyword>
<dbReference type="Pfam" id="PF13639">
    <property type="entry name" value="zf-RING_2"/>
    <property type="match status" value="1"/>
</dbReference>
<dbReference type="PANTHER" id="PTHR31649:SF10">
    <property type="entry name" value="IP19903P-RELATED"/>
    <property type="match status" value="1"/>
</dbReference>
<evidence type="ECO:0000313" key="6">
    <source>
        <dbReference type="Proteomes" id="UP000002282"/>
    </source>
</evidence>
<sequence length="269" mass="30461">MESPKAENTSADDAISPTDSSPALNVLCAICNEFFRASDNVCYTNRCGHVFHFVCLTRWLRKSRSCPQCRTPCGDHPLPRLYLNFTEVSAECDDTPIEEKFYKMDTHFEWRPMRLGEDEESSSELSHLPPDEAVECGYDDEGDPAYVARAYYGNERLPAHYVPRKKVAYAGWDGKAFPLTDGVELLVLKDCDHKWVDGSNGSYPLGALDTGYSHWGEVTYTGRAMYKGDMRLGKVHPSYNKMFIPHKGKEAGVLRYQVLVLTPREPDQQ</sequence>
<evidence type="ECO:0000256" key="2">
    <source>
        <dbReference type="ARBA" id="ARBA00022833"/>
    </source>
</evidence>
<proteinExistence type="predicted"/>
<evidence type="ECO:0000259" key="4">
    <source>
        <dbReference type="PROSITE" id="PS50089"/>
    </source>
</evidence>